<feature type="transmembrane region" description="Helical" evidence="1">
    <location>
        <begin position="42"/>
        <end position="61"/>
    </location>
</feature>
<name>A0A6C0HVE6_9ZZZZ</name>
<sequence>MTEKRNYWKEEEELLLKEWADKAQCYELLHHKSHIVYKQRHALFVIPVIIISTVTGTANFAQDKISNESDKNIFVMIVGGLNIFAAIVTTISQFLKISEMNEGHRVASYSWGKYYRHIRTELAKHPLDRINATDMIAMAKEEYDRLLELSPMIPKKVIDDFNKTFLKNTKISKPEICDIIIPTTIFTMTKEERLEMVNKLNPLPIIEEPESEDEPILPIEEPQIIKPKVNPMVEKFKMSFYKIHGRYPSEEEITGSLGNLYKEDDNNVSRPSFFKMNKDSETSSVSPMNIFNEAIEEQTRIQIDSDTEDEV</sequence>
<reference evidence="2" key="1">
    <citation type="journal article" date="2020" name="Nature">
        <title>Giant virus diversity and host interactions through global metagenomics.</title>
        <authorList>
            <person name="Schulz F."/>
            <person name="Roux S."/>
            <person name="Paez-Espino D."/>
            <person name="Jungbluth S."/>
            <person name="Walsh D.A."/>
            <person name="Denef V.J."/>
            <person name="McMahon K.D."/>
            <person name="Konstantinidis K.T."/>
            <person name="Eloe-Fadrosh E.A."/>
            <person name="Kyrpides N.C."/>
            <person name="Woyke T."/>
        </authorList>
    </citation>
    <scope>NUCLEOTIDE SEQUENCE</scope>
    <source>
        <strain evidence="2">GVMAG-M-3300023184-177</strain>
    </source>
</reference>
<dbReference type="NCBIfam" id="NF033632">
    <property type="entry name" value="SLATT_4"/>
    <property type="match status" value="1"/>
</dbReference>
<evidence type="ECO:0000256" key="1">
    <source>
        <dbReference type="SAM" id="Phobius"/>
    </source>
</evidence>
<accession>A0A6C0HVE6</accession>
<evidence type="ECO:0008006" key="3">
    <source>
        <dbReference type="Google" id="ProtNLM"/>
    </source>
</evidence>
<organism evidence="2">
    <name type="scientific">viral metagenome</name>
    <dbReference type="NCBI Taxonomy" id="1070528"/>
    <lineage>
        <taxon>unclassified sequences</taxon>
        <taxon>metagenomes</taxon>
        <taxon>organismal metagenomes</taxon>
    </lineage>
</organism>
<keyword evidence="1" id="KW-0472">Membrane</keyword>
<proteinExistence type="predicted"/>
<feature type="transmembrane region" description="Helical" evidence="1">
    <location>
        <begin position="73"/>
        <end position="95"/>
    </location>
</feature>
<dbReference type="EMBL" id="MN740024">
    <property type="protein sequence ID" value="QHT84718.1"/>
    <property type="molecule type" value="Genomic_DNA"/>
</dbReference>
<keyword evidence="1" id="KW-0812">Transmembrane</keyword>
<keyword evidence="1" id="KW-1133">Transmembrane helix</keyword>
<protein>
    <recommendedName>
        <fullName evidence="3">SMODS and SLOG-associating 2TM effector domain-containing protein</fullName>
    </recommendedName>
</protein>
<dbReference type="AlphaFoldDB" id="A0A6C0HVE6"/>
<evidence type="ECO:0000313" key="2">
    <source>
        <dbReference type="EMBL" id="QHT84718.1"/>
    </source>
</evidence>